<dbReference type="InterPro" id="IPR000626">
    <property type="entry name" value="Ubiquitin-like_dom"/>
</dbReference>
<evidence type="ECO:0000313" key="4">
    <source>
        <dbReference type="EMBL" id="KAF6162249.1"/>
    </source>
</evidence>
<dbReference type="InterPro" id="IPR036249">
    <property type="entry name" value="Thioredoxin-like_sf"/>
</dbReference>
<feature type="region of interest" description="Disordered" evidence="1">
    <location>
        <begin position="179"/>
        <end position="198"/>
    </location>
</feature>
<dbReference type="InterPro" id="IPR029071">
    <property type="entry name" value="Ubiquitin-like_domsf"/>
</dbReference>
<name>A0A7J7N4X6_9MAGN</name>
<dbReference type="InterPro" id="IPR001012">
    <property type="entry name" value="UBX_dom"/>
</dbReference>
<organism evidence="4 5">
    <name type="scientific">Kingdonia uniflora</name>
    <dbReference type="NCBI Taxonomy" id="39325"/>
    <lineage>
        <taxon>Eukaryota</taxon>
        <taxon>Viridiplantae</taxon>
        <taxon>Streptophyta</taxon>
        <taxon>Embryophyta</taxon>
        <taxon>Tracheophyta</taxon>
        <taxon>Spermatophyta</taxon>
        <taxon>Magnoliopsida</taxon>
        <taxon>Ranunculales</taxon>
        <taxon>Circaeasteraceae</taxon>
        <taxon>Kingdonia</taxon>
    </lineage>
</organism>
<dbReference type="EMBL" id="JACGCM010001055">
    <property type="protein sequence ID" value="KAF6162249.1"/>
    <property type="molecule type" value="Genomic_DNA"/>
</dbReference>
<evidence type="ECO:0000259" key="2">
    <source>
        <dbReference type="PROSITE" id="PS50033"/>
    </source>
</evidence>
<evidence type="ECO:0000256" key="1">
    <source>
        <dbReference type="SAM" id="MobiDB-lite"/>
    </source>
</evidence>
<feature type="non-terminal residue" evidence="4">
    <location>
        <position position="1"/>
    </location>
</feature>
<feature type="domain" description="Ubiquitin-like" evidence="3">
    <location>
        <begin position="302"/>
        <end position="381"/>
    </location>
</feature>
<dbReference type="PROSITE" id="PS50033">
    <property type="entry name" value="UBX"/>
    <property type="match status" value="1"/>
</dbReference>
<dbReference type="Gene3D" id="3.40.30.10">
    <property type="entry name" value="Glutaredoxin"/>
    <property type="match status" value="1"/>
</dbReference>
<feature type="compositionally biased region" description="Polar residues" evidence="1">
    <location>
        <begin position="431"/>
        <end position="469"/>
    </location>
</feature>
<dbReference type="OrthoDB" id="2445133at2759"/>
<dbReference type="CDD" id="cd01767">
    <property type="entry name" value="UBX"/>
    <property type="match status" value="1"/>
</dbReference>
<sequence length="502" mass="54633">NYQQGALKREERVTARERKMEPSISSLTFKGTIPEAIDEAKRKKGLILVYVSGKDAESVYLEQSTWMDTNVAVTIPKYCILLHLVQGSVDASQFSAIYPQRSIPSISAIGYDGVKLWNHEGYISSENLVTNIEKAWMSIHIQETTATFFAAALASKKSEESCPSSSNVATTDEVISSNCNSQSSAVTKPQQGSDLKESLSCESNASSSQVVGAKEFESGLNEEIASSTEIAMIDAGKSEAVPEALSIGDECPSQQAVNLNDNVPVSPPESFQITANDVEKTVQTEKNDATDNNIKVNKSNDVHLNIRLPAGLSIQEKFLVTDTLRLVKDYVGKNHGGIDSYDLAIPYPRKIFDDQDLSKPLSDLGLFDRHTLIVVPRSRGNSSSRGLTNSDVDTDPSTSNVGGYFGYVKKLLSYINPLKYLGGGTYRSSPGQGSSGAWQYSPILTPQNQVPNASNNKKPVPSKSASNIHTLKHDEDEGQSKDRNTFWNGNSTEYGGDNNDHK</sequence>
<feature type="region of interest" description="Disordered" evidence="1">
    <location>
        <begin position="431"/>
        <end position="502"/>
    </location>
</feature>
<dbReference type="SUPFAM" id="SSF54236">
    <property type="entry name" value="Ubiquitin-like"/>
    <property type="match status" value="1"/>
</dbReference>
<keyword evidence="5" id="KW-1185">Reference proteome</keyword>
<feature type="compositionally biased region" description="Basic and acidic residues" evidence="1">
    <location>
        <begin position="471"/>
        <end position="484"/>
    </location>
</feature>
<dbReference type="SUPFAM" id="SSF52833">
    <property type="entry name" value="Thioredoxin-like"/>
    <property type="match status" value="1"/>
</dbReference>
<dbReference type="PANTHER" id="PTHR47770:SF1">
    <property type="entry name" value="PLANT UBX DOMAIN-CONTAINING PROTEIN 11"/>
    <property type="match status" value="1"/>
</dbReference>
<reference evidence="4 5" key="1">
    <citation type="journal article" date="2020" name="IScience">
        <title>Genome Sequencing of the Endangered Kingdonia uniflora (Circaeasteraceae, Ranunculales) Reveals Potential Mechanisms of Evolutionary Specialization.</title>
        <authorList>
            <person name="Sun Y."/>
            <person name="Deng T."/>
            <person name="Zhang A."/>
            <person name="Moore M.J."/>
            <person name="Landis J.B."/>
            <person name="Lin N."/>
            <person name="Zhang H."/>
            <person name="Zhang X."/>
            <person name="Huang J."/>
            <person name="Zhang X."/>
            <person name="Sun H."/>
            <person name="Wang H."/>
        </authorList>
    </citation>
    <scope>NUCLEOTIDE SEQUENCE [LARGE SCALE GENOMIC DNA]</scope>
    <source>
        <strain evidence="4">TB1705</strain>
        <tissue evidence="4">Leaf</tissue>
    </source>
</reference>
<dbReference type="Pfam" id="PF00789">
    <property type="entry name" value="UBX"/>
    <property type="match status" value="1"/>
</dbReference>
<dbReference type="AlphaFoldDB" id="A0A7J7N4X6"/>
<evidence type="ECO:0000259" key="3">
    <source>
        <dbReference type="PROSITE" id="PS50053"/>
    </source>
</evidence>
<accession>A0A7J7N4X6</accession>
<dbReference type="SMART" id="SM00166">
    <property type="entry name" value="UBX"/>
    <property type="match status" value="1"/>
</dbReference>
<evidence type="ECO:0008006" key="6">
    <source>
        <dbReference type="Google" id="ProtNLM"/>
    </source>
</evidence>
<proteinExistence type="predicted"/>
<feature type="compositionally biased region" description="Polar residues" evidence="1">
    <location>
        <begin position="179"/>
        <end position="193"/>
    </location>
</feature>
<protein>
    <recommendedName>
        <fullName evidence="6">UBX domain-containing protein</fullName>
    </recommendedName>
</protein>
<gene>
    <name evidence="4" type="ORF">GIB67_008378</name>
</gene>
<dbReference type="Proteomes" id="UP000541444">
    <property type="component" value="Unassembled WGS sequence"/>
</dbReference>
<comment type="caution">
    <text evidence="4">The sequence shown here is derived from an EMBL/GenBank/DDBJ whole genome shotgun (WGS) entry which is preliminary data.</text>
</comment>
<dbReference type="Pfam" id="PF23187">
    <property type="entry name" value="UBX7_N"/>
    <property type="match status" value="1"/>
</dbReference>
<feature type="domain" description="UBX" evidence="2">
    <location>
        <begin position="297"/>
        <end position="374"/>
    </location>
</feature>
<evidence type="ECO:0000313" key="5">
    <source>
        <dbReference type="Proteomes" id="UP000541444"/>
    </source>
</evidence>
<dbReference type="PROSITE" id="PS50053">
    <property type="entry name" value="UBIQUITIN_2"/>
    <property type="match status" value="1"/>
</dbReference>
<dbReference type="PANTHER" id="PTHR47770">
    <property type="entry name" value="PLANT UBX DOMAIN-CONTAINING PROTEIN 11"/>
    <property type="match status" value="1"/>
</dbReference>
<dbReference type="Gene3D" id="3.10.20.90">
    <property type="entry name" value="Phosphatidylinositol 3-kinase Catalytic Subunit, Chain A, domain 1"/>
    <property type="match status" value="1"/>
</dbReference>